<organism evidence="1 2">
    <name type="scientific">Bombardia bombarda</name>
    <dbReference type="NCBI Taxonomy" id="252184"/>
    <lineage>
        <taxon>Eukaryota</taxon>
        <taxon>Fungi</taxon>
        <taxon>Dikarya</taxon>
        <taxon>Ascomycota</taxon>
        <taxon>Pezizomycotina</taxon>
        <taxon>Sordariomycetes</taxon>
        <taxon>Sordariomycetidae</taxon>
        <taxon>Sordariales</taxon>
        <taxon>Lasiosphaeriaceae</taxon>
        <taxon>Bombardia</taxon>
    </lineage>
</organism>
<reference evidence="1" key="1">
    <citation type="submission" date="2023-06" db="EMBL/GenBank/DDBJ databases">
        <title>Genome-scale phylogeny and comparative genomics of the fungal order Sordariales.</title>
        <authorList>
            <consortium name="Lawrence Berkeley National Laboratory"/>
            <person name="Hensen N."/>
            <person name="Bonometti L."/>
            <person name="Westerberg I."/>
            <person name="Brannstrom I.O."/>
            <person name="Guillou S."/>
            <person name="Cros-Aarteil S."/>
            <person name="Calhoun S."/>
            <person name="Haridas S."/>
            <person name="Kuo A."/>
            <person name="Mondo S."/>
            <person name="Pangilinan J."/>
            <person name="Riley R."/>
            <person name="LaButti K."/>
            <person name="Andreopoulos B."/>
            <person name="Lipzen A."/>
            <person name="Chen C."/>
            <person name="Yanf M."/>
            <person name="Daum C."/>
            <person name="Ng V."/>
            <person name="Clum A."/>
            <person name="Steindorff A."/>
            <person name="Ohm R."/>
            <person name="Martin F."/>
            <person name="Silar P."/>
            <person name="Natvig D."/>
            <person name="Lalanne C."/>
            <person name="Gautier V."/>
            <person name="Ament-velasquez S.L."/>
            <person name="Kruys A."/>
            <person name="Hutchinson M.I."/>
            <person name="Powell A.J."/>
            <person name="Barry K."/>
            <person name="Miller A.N."/>
            <person name="Grigoriev I.V."/>
            <person name="Debuchy R."/>
            <person name="Gladieux P."/>
            <person name="Thoren M.H."/>
            <person name="Johannesson H."/>
        </authorList>
    </citation>
    <scope>NUCLEOTIDE SEQUENCE</scope>
    <source>
        <strain evidence="1">SMH3391-2</strain>
    </source>
</reference>
<protein>
    <submittedName>
        <fullName evidence="1">Uncharacterized protein</fullName>
    </submittedName>
</protein>
<name>A0AA39WBU1_9PEZI</name>
<dbReference type="Proteomes" id="UP001174934">
    <property type="component" value="Unassembled WGS sequence"/>
</dbReference>
<comment type="caution">
    <text evidence="1">The sequence shown here is derived from an EMBL/GenBank/DDBJ whole genome shotgun (WGS) entry which is preliminary data.</text>
</comment>
<proteinExistence type="predicted"/>
<evidence type="ECO:0000313" key="1">
    <source>
        <dbReference type="EMBL" id="KAK0610675.1"/>
    </source>
</evidence>
<dbReference type="AlphaFoldDB" id="A0AA39WBU1"/>
<sequence length="124" mass="14013">MDDCGSVARLKAITRKRLVVQGGWIILVTLKNQKMCVAVSFLEYSEHSRNLELAGRRVAQPKPDDGRQCLGLKHRSCLPHSSWGETRTDQVETEVTMSSRCRRRTSVFLPFLLESPESPRTCPA</sequence>
<dbReference type="EMBL" id="JAULSR010000010">
    <property type="protein sequence ID" value="KAK0610675.1"/>
    <property type="molecule type" value="Genomic_DNA"/>
</dbReference>
<accession>A0AA39WBU1</accession>
<gene>
    <name evidence="1" type="ORF">B0T17DRAFT_121364</name>
</gene>
<keyword evidence="2" id="KW-1185">Reference proteome</keyword>
<evidence type="ECO:0000313" key="2">
    <source>
        <dbReference type="Proteomes" id="UP001174934"/>
    </source>
</evidence>